<evidence type="ECO:0000313" key="1">
    <source>
        <dbReference type="EMBL" id="MBS4539077.1"/>
    </source>
</evidence>
<gene>
    <name evidence="1" type="ORF">GOQ27_11430</name>
</gene>
<dbReference type="Gene3D" id="4.10.280.10">
    <property type="entry name" value="Helix-loop-helix DNA-binding domain"/>
    <property type="match status" value="1"/>
</dbReference>
<dbReference type="InterPro" id="IPR018540">
    <property type="entry name" value="Spo0E-like"/>
</dbReference>
<comment type="caution">
    <text evidence="1">The sequence shown here is derived from an EMBL/GenBank/DDBJ whole genome shotgun (WGS) entry which is preliminary data.</text>
</comment>
<dbReference type="GO" id="GO:0046983">
    <property type="term" value="F:protein dimerization activity"/>
    <property type="evidence" value="ECO:0007669"/>
    <property type="project" value="InterPro"/>
</dbReference>
<evidence type="ECO:0000313" key="2">
    <source>
        <dbReference type="Proteomes" id="UP000724672"/>
    </source>
</evidence>
<dbReference type="SUPFAM" id="SSF140500">
    <property type="entry name" value="BAS1536-like"/>
    <property type="match status" value="1"/>
</dbReference>
<organism evidence="1 2">
    <name type="scientific">Anaeromonas frigoriresistens</name>
    <dbReference type="NCBI Taxonomy" id="2683708"/>
    <lineage>
        <taxon>Bacteria</taxon>
        <taxon>Bacillati</taxon>
        <taxon>Bacillota</taxon>
        <taxon>Tissierellia</taxon>
        <taxon>Tissierellales</taxon>
        <taxon>Thermohalobacteraceae</taxon>
        <taxon>Anaeromonas</taxon>
    </lineage>
</organism>
<dbReference type="Pfam" id="PF09388">
    <property type="entry name" value="SpoOE-like"/>
    <property type="match status" value="1"/>
</dbReference>
<dbReference type="EMBL" id="WSFT01000040">
    <property type="protein sequence ID" value="MBS4539077.1"/>
    <property type="molecule type" value="Genomic_DNA"/>
</dbReference>
<protein>
    <submittedName>
        <fullName evidence="1">Aspartyl-phosphate phosphatase Spo0E family protein</fullName>
    </submittedName>
</protein>
<accession>A0A942Z7U2</accession>
<dbReference type="InterPro" id="IPR036638">
    <property type="entry name" value="HLH_DNA-bd_sf"/>
</dbReference>
<dbReference type="GO" id="GO:0043937">
    <property type="term" value="P:regulation of sporulation"/>
    <property type="evidence" value="ECO:0007669"/>
    <property type="project" value="InterPro"/>
</dbReference>
<proteinExistence type="predicted"/>
<sequence>MGLNLKREINDKRRELNKILSNDLYNKDYAQKISEQLDELIVQYYRSNN</sequence>
<dbReference type="AlphaFoldDB" id="A0A942Z7U2"/>
<dbReference type="Proteomes" id="UP000724672">
    <property type="component" value="Unassembled WGS sequence"/>
</dbReference>
<dbReference type="InterPro" id="IPR037208">
    <property type="entry name" value="Spo0E-like_sf"/>
</dbReference>
<reference evidence="1" key="1">
    <citation type="submission" date="2019-12" db="EMBL/GenBank/DDBJ databases">
        <title>Clostridiaceae gen. nov. sp. nov., isolated from sediment in Xinjiang, China.</title>
        <authorList>
            <person name="Zhang R."/>
        </authorList>
    </citation>
    <scope>NUCLEOTIDE SEQUENCE</scope>
    <source>
        <strain evidence="1">D2Q-11</strain>
    </source>
</reference>
<name>A0A942Z7U2_9FIRM</name>
<keyword evidence="2" id="KW-1185">Reference proteome</keyword>